<sequence length="218" mass="24731">MDNGQVCGRFRTSQLNKELVYSRKDKNSFRTLLASGFFSVLTFSSYKSLAQTKPETVQTDSIKNFSSKGKIAKRILPKSAISGTVLDENKLPLPGTKILIKGTSISTIADFDGYYKIEAKKDQTLIFSFPGYDTQEIIIQGQKIINLEFTLGEWDCGNLIVAGFPSYDVEADCERIKRKAKRKNARQEKREKIRNGELERSKMGSFFYKISHPFKKAK</sequence>
<accession>A0A5D0RGV5</accession>
<proteinExistence type="predicted"/>
<dbReference type="InterPro" id="IPR008969">
    <property type="entry name" value="CarboxyPept-like_regulatory"/>
</dbReference>
<dbReference type="OrthoDB" id="1367110at2"/>
<dbReference type="AlphaFoldDB" id="A0A5D0RGV5"/>
<dbReference type="Gene3D" id="2.60.40.1120">
    <property type="entry name" value="Carboxypeptidase-like, regulatory domain"/>
    <property type="match status" value="1"/>
</dbReference>
<reference evidence="1 2" key="1">
    <citation type="submission" date="2019-08" db="EMBL/GenBank/DDBJ databases">
        <title>Genomes of Antarctic Bizionia species.</title>
        <authorList>
            <person name="Bowman J.P."/>
        </authorList>
    </citation>
    <scope>NUCLEOTIDE SEQUENCE [LARGE SCALE GENOMIC DNA]</scope>
    <source>
        <strain evidence="1 2">ADA-4</strain>
    </source>
</reference>
<dbReference type="EMBL" id="VSKK01000001">
    <property type="protein sequence ID" value="TYB79948.1"/>
    <property type="molecule type" value="Genomic_DNA"/>
</dbReference>
<protein>
    <recommendedName>
        <fullName evidence="3">Carboxypeptidase-like regulatory domain-containing protein</fullName>
    </recommendedName>
</protein>
<evidence type="ECO:0000313" key="2">
    <source>
        <dbReference type="Proteomes" id="UP000323720"/>
    </source>
</evidence>
<comment type="caution">
    <text evidence="1">The sequence shown here is derived from an EMBL/GenBank/DDBJ whole genome shotgun (WGS) entry which is preliminary data.</text>
</comment>
<organism evidence="1 2">
    <name type="scientific">Bizionia myxarmorum</name>
    <dbReference type="NCBI Taxonomy" id="291186"/>
    <lineage>
        <taxon>Bacteria</taxon>
        <taxon>Pseudomonadati</taxon>
        <taxon>Bacteroidota</taxon>
        <taxon>Flavobacteriia</taxon>
        <taxon>Flavobacteriales</taxon>
        <taxon>Flavobacteriaceae</taxon>
        <taxon>Bizionia</taxon>
    </lineage>
</organism>
<evidence type="ECO:0008006" key="3">
    <source>
        <dbReference type="Google" id="ProtNLM"/>
    </source>
</evidence>
<gene>
    <name evidence="1" type="ORF">ES674_08085</name>
</gene>
<name>A0A5D0RGV5_9FLAO</name>
<dbReference type="Proteomes" id="UP000323720">
    <property type="component" value="Unassembled WGS sequence"/>
</dbReference>
<dbReference type="Pfam" id="PF13715">
    <property type="entry name" value="CarbopepD_reg_2"/>
    <property type="match status" value="1"/>
</dbReference>
<dbReference type="SUPFAM" id="SSF49464">
    <property type="entry name" value="Carboxypeptidase regulatory domain-like"/>
    <property type="match status" value="1"/>
</dbReference>
<evidence type="ECO:0000313" key="1">
    <source>
        <dbReference type="EMBL" id="TYB79948.1"/>
    </source>
</evidence>
<keyword evidence="2" id="KW-1185">Reference proteome</keyword>